<reference evidence="4 5" key="1">
    <citation type="journal article" date="2015" name="Plant Cell">
        <title>Oil accumulation by the oleaginous diatom Fistulifera solaris as revealed by the genome and transcriptome.</title>
        <authorList>
            <person name="Tanaka T."/>
            <person name="Maeda Y."/>
            <person name="Veluchamy A."/>
            <person name="Tanaka M."/>
            <person name="Abida H."/>
            <person name="Marechal E."/>
            <person name="Bowler C."/>
            <person name="Muto M."/>
            <person name="Sunaga Y."/>
            <person name="Tanaka M."/>
            <person name="Yoshino T."/>
            <person name="Taniguchi T."/>
            <person name="Fukuda Y."/>
            <person name="Nemoto M."/>
            <person name="Matsumoto M."/>
            <person name="Wong P.S."/>
            <person name="Aburatani S."/>
            <person name="Fujibuchi W."/>
        </authorList>
    </citation>
    <scope>NUCLEOTIDE SEQUENCE [LARGE SCALE GENOMIC DNA]</scope>
    <source>
        <strain evidence="4 5">JPCC DA0580</strain>
    </source>
</reference>
<evidence type="ECO:0000259" key="2">
    <source>
        <dbReference type="PROSITE" id="PS50878"/>
    </source>
</evidence>
<dbReference type="InterPro" id="IPR000477">
    <property type="entry name" value="RT_dom"/>
</dbReference>
<dbReference type="Pfam" id="PF00078">
    <property type="entry name" value="RVT_1"/>
    <property type="match status" value="1"/>
</dbReference>
<dbReference type="InterPro" id="IPR041577">
    <property type="entry name" value="RT_RNaseH_2"/>
</dbReference>
<dbReference type="SUPFAM" id="SSF53098">
    <property type="entry name" value="Ribonuclease H-like"/>
    <property type="match status" value="1"/>
</dbReference>
<dbReference type="InterPro" id="IPR012337">
    <property type="entry name" value="RNaseH-like_sf"/>
</dbReference>
<dbReference type="InterPro" id="IPR043502">
    <property type="entry name" value="DNA/RNA_pol_sf"/>
</dbReference>
<evidence type="ECO:0000313" key="4">
    <source>
        <dbReference type="EMBL" id="GAX21143.1"/>
    </source>
</evidence>
<proteinExistence type="predicted"/>
<dbReference type="CDD" id="cd09274">
    <property type="entry name" value="RNase_HI_RT_Ty3"/>
    <property type="match status" value="1"/>
</dbReference>
<feature type="non-terminal residue" evidence="4">
    <location>
        <position position="1358"/>
    </location>
</feature>
<dbReference type="InterPro" id="IPR050951">
    <property type="entry name" value="Retrovirus_Pol_polyprotein"/>
</dbReference>
<dbReference type="Pfam" id="PF17919">
    <property type="entry name" value="RT_RNaseH_2"/>
    <property type="match status" value="1"/>
</dbReference>
<dbReference type="InterPro" id="IPR036397">
    <property type="entry name" value="RNaseH_sf"/>
</dbReference>
<evidence type="ECO:0008006" key="6">
    <source>
        <dbReference type="Google" id="ProtNLM"/>
    </source>
</evidence>
<dbReference type="InterPro" id="IPR001584">
    <property type="entry name" value="Integrase_cat-core"/>
</dbReference>
<dbReference type="GO" id="GO:0015074">
    <property type="term" value="P:DNA integration"/>
    <property type="evidence" value="ECO:0007669"/>
    <property type="project" value="InterPro"/>
</dbReference>
<keyword evidence="5" id="KW-1185">Reference proteome</keyword>
<dbReference type="OrthoDB" id="2194544at2759"/>
<keyword evidence="1" id="KW-0511">Multifunctional enzyme</keyword>
<feature type="domain" description="Integrase catalytic" evidence="3">
    <location>
        <begin position="1099"/>
        <end position="1269"/>
    </location>
</feature>
<dbReference type="PANTHER" id="PTHR37984:SF5">
    <property type="entry name" value="PROTEIN NYNRIN-LIKE"/>
    <property type="match status" value="1"/>
</dbReference>
<dbReference type="SUPFAM" id="SSF56672">
    <property type="entry name" value="DNA/RNA polymerases"/>
    <property type="match status" value="1"/>
</dbReference>
<dbReference type="InParanoid" id="A0A1Z5K4I6"/>
<dbReference type="Gene3D" id="3.10.20.370">
    <property type="match status" value="1"/>
</dbReference>
<dbReference type="PANTHER" id="PTHR37984">
    <property type="entry name" value="PROTEIN CBG26694"/>
    <property type="match status" value="1"/>
</dbReference>
<evidence type="ECO:0000313" key="5">
    <source>
        <dbReference type="Proteomes" id="UP000198406"/>
    </source>
</evidence>
<dbReference type="Gene3D" id="3.30.70.270">
    <property type="match status" value="1"/>
</dbReference>
<dbReference type="Gene3D" id="3.10.10.10">
    <property type="entry name" value="HIV Type 1 Reverse Transcriptase, subunit A, domain 1"/>
    <property type="match status" value="1"/>
</dbReference>
<dbReference type="GO" id="GO:0003676">
    <property type="term" value="F:nucleic acid binding"/>
    <property type="evidence" value="ECO:0007669"/>
    <property type="project" value="InterPro"/>
</dbReference>
<dbReference type="Gene3D" id="3.30.420.10">
    <property type="entry name" value="Ribonuclease H-like superfamily/Ribonuclease H"/>
    <property type="match status" value="1"/>
</dbReference>
<dbReference type="InterPro" id="IPR041588">
    <property type="entry name" value="Integrase_H2C2"/>
</dbReference>
<dbReference type="Gene3D" id="1.10.340.70">
    <property type="match status" value="1"/>
</dbReference>
<evidence type="ECO:0000259" key="3">
    <source>
        <dbReference type="PROSITE" id="PS50994"/>
    </source>
</evidence>
<name>A0A1Z5K4I6_FISSO</name>
<dbReference type="CDD" id="cd01647">
    <property type="entry name" value="RT_LTR"/>
    <property type="match status" value="1"/>
</dbReference>
<dbReference type="Pfam" id="PF17921">
    <property type="entry name" value="Integrase_H2C2"/>
    <property type="match status" value="1"/>
</dbReference>
<sequence>MNTSFFEHVPNINNSLHDDASPMEITQNIRFTINKTSYEREFPLIMDQPVNSETLMDHINRISATITSVVPVASIGSALFEVFPRTLVPPNLNRTWHSIVDNQPSTSVESFNNTIDCFIAEYFSPCSSVLATEPHHHKLRFKSKAKHGHRKLTNKYTNKHKNQKNIIRTKKHLKGHNFNNVKKKTSRRDSTKIALSTASFATQSRASNNNVAHQHNNAPPSTLVDIHGTFLSNNFINATNVATDTAHVVARLTGWDIATSTWESSFIPRDNDVIHASSIDQRVFIDPYGSTYSNAADFGAHIITSLSDVSSNEHAFLTSSEQIFLSYSSANQMAPPPSEENDKKVHPDFAALCDTMYHSGTSDISLMPNTGSINYISTTVRPITTMYCKTIQNLPNQRILRILFDSGSDKTFINRRALPKDILSSTLTVRWLDEMIPFRPADYFANQPSASFVSEHADDPFNDRLTFREQIAREAGYKSKDILESKYESVDPTSVALQQKHLTPSQRQDLAQLFSKYKKLFSGQLGKYHRKKVHLELQPGATPVAKRPYGVSRYHLKTFKAEIERLVQIGVLSPCGANEWLAPSFIIPKKDGRVRWISDFRELNKVIKRKVYPIPKITDILSQRSGYSFFSKIDVSMHYYTFELTEESKDLCVICTPFGNYRYNRLPMGISMAPDIAQEVMEDLFRQLDEVNCYIDDVGCFSNSWTDHIKSLDKVLTILQDNNFTVNPLKCEWGVQETDWLGYWLTPTGLKPWRKKINAILAINNQKQRKHSALSSARGNAKLIWTEAMNKSFAQIKALLAKDAFLRYPDHNKPFHIYTDASDTQMGAVIMQEGAPVAYWSKKLNAAQRNYTVGEKELLSVVEVLKEFKTMLYGCPDLHVYTDHLNNVGSSDLSTQSQRVIRWGLFLEEFGIKLHHIKGIDNPLADALSRLSFDENKNPGSGADLPARDTQSSMALDDSDLLDCFVNLPPTEVVPFVVDYRTIREAQLRDARLNLLREKHPEKFLMNQLAPDLELCCYIPAPSEPWKVYLPDELLRPAVEWYHHTLGHLGQRRLEDTIGIHLYNTKLRDVIEQIVAKCDECQMAKPPSRGYGETAPREASAHPWREVHVDLIGPWTLNLHGYDETFIALTMIDPVTHLTELVRLDNKTSDHVAMQFNNVWLSRYPKPVSVTYDNGTEFTGNGFQTLLAENHITPRPTTVKNPQGNSICERMHQVVGNTLRTMTRLATSTGITSGKQMVDTALANCMYAIRASLHSGLKATPGSLVFGRDMLLDLPVVADWINIQQHRQQLIDKRMILANRKRFSYDYRIGDKVLKLADNPSKLAPRAYGPFTIVQVHTNGTISIRRNAFTIERISIRR</sequence>
<dbReference type="PROSITE" id="PS50994">
    <property type="entry name" value="INTEGRASE"/>
    <property type="match status" value="1"/>
</dbReference>
<accession>A0A1Z5K4I6</accession>
<dbReference type="InterPro" id="IPR043128">
    <property type="entry name" value="Rev_trsase/Diguanyl_cyclase"/>
</dbReference>
<evidence type="ECO:0000256" key="1">
    <source>
        <dbReference type="ARBA" id="ARBA00023268"/>
    </source>
</evidence>
<dbReference type="PROSITE" id="PS50878">
    <property type="entry name" value="RT_POL"/>
    <property type="match status" value="1"/>
</dbReference>
<protein>
    <recommendedName>
        <fullName evidence="6">Reverse transcriptase</fullName>
    </recommendedName>
</protein>
<gene>
    <name evidence="4" type="ORF">FisN_UnNu089</name>
</gene>
<dbReference type="EMBL" id="BDSP01000154">
    <property type="protein sequence ID" value="GAX21143.1"/>
    <property type="molecule type" value="Genomic_DNA"/>
</dbReference>
<organism evidence="4 5">
    <name type="scientific">Fistulifera solaris</name>
    <name type="common">Oleaginous diatom</name>
    <dbReference type="NCBI Taxonomy" id="1519565"/>
    <lineage>
        <taxon>Eukaryota</taxon>
        <taxon>Sar</taxon>
        <taxon>Stramenopiles</taxon>
        <taxon>Ochrophyta</taxon>
        <taxon>Bacillariophyta</taxon>
        <taxon>Bacillariophyceae</taxon>
        <taxon>Bacillariophycidae</taxon>
        <taxon>Naviculales</taxon>
        <taxon>Naviculaceae</taxon>
        <taxon>Fistulifera</taxon>
    </lineage>
</organism>
<feature type="domain" description="Reverse transcriptase" evidence="2">
    <location>
        <begin position="568"/>
        <end position="745"/>
    </location>
</feature>
<dbReference type="Proteomes" id="UP000198406">
    <property type="component" value="Unassembled WGS sequence"/>
</dbReference>
<dbReference type="GO" id="GO:0003824">
    <property type="term" value="F:catalytic activity"/>
    <property type="evidence" value="ECO:0007669"/>
    <property type="project" value="UniProtKB-KW"/>
</dbReference>
<comment type="caution">
    <text evidence="4">The sequence shown here is derived from an EMBL/GenBank/DDBJ whole genome shotgun (WGS) entry which is preliminary data.</text>
</comment>